<sequence>MADAAIRFGIISCAEIARKVSRAITLAPNAKLAAVGSRSHEKAARFAAENNFPSDAKIYGSYEAVLDDPNVDAMYVPLPTSLHVRWAVLAAQKKKHLLLEKPVALNAVEFDAIVEACESNGVQFMDGTMWMHNVVVAVVVVAAAVVVVGEL</sequence>
<dbReference type="InterPro" id="IPR000683">
    <property type="entry name" value="Gfo/Idh/MocA-like_OxRdtase_N"/>
</dbReference>
<name>A0AAW2D120_9ROSI</name>
<dbReference type="GO" id="GO:0000166">
    <property type="term" value="F:nucleotide binding"/>
    <property type="evidence" value="ECO:0007669"/>
    <property type="project" value="InterPro"/>
</dbReference>
<gene>
    <name evidence="3" type="ORF">SO802_017259</name>
</gene>
<dbReference type="SUPFAM" id="SSF51735">
    <property type="entry name" value="NAD(P)-binding Rossmann-fold domains"/>
    <property type="match status" value="1"/>
</dbReference>
<comment type="caution">
    <text evidence="3">The sequence shown here is derived from an EMBL/GenBank/DDBJ whole genome shotgun (WGS) entry which is preliminary data.</text>
</comment>
<dbReference type="PANTHER" id="PTHR46368">
    <property type="match status" value="1"/>
</dbReference>
<keyword evidence="1" id="KW-0472">Membrane</keyword>
<feature type="domain" description="Gfo/Idh/MocA-like oxidoreductase N-terminal" evidence="2">
    <location>
        <begin position="6"/>
        <end position="125"/>
    </location>
</feature>
<dbReference type="AlphaFoldDB" id="A0AAW2D120"/>
<evidence type="ECO:0000256" key="1">
    <source>
        <dbReference type="SAM" id="Phobius"/>
    </source>
</evidence>
<evidence type="ECO:0000313" key="3">
    <source>
        <dbReference type="EMBL" id="KAL0003478.1"/>
    </source>
</evidence>
<evidence type="ECO:0000313" key="4">
    <source>
        <dbReference type="Proteomes" id="UP001459277"/>
    </source>
</evidence>
<keyword evidence="1" id="KW-1133">Transmembrane helix</keyword>
<dbReference type="InterPro" id="IPR036291">
    <property type="entry name" value="NAD(P)-bd_dom_sf"/>
</dbReference>
<accession>A0AAW2D120</accession>
<dbReference type="Pfam" id="PF01408">
    <property type="entry name" value="GFO_IDH_MocA"/>
    <property type="match status" value="1"/>
</dbReference>
<organism evidence="3 4">
    <name type="scientific">Lithocarpus litseifolius</name>
    <dbReference type="NCBI Taxonomy" id="425828"/>
    <lineage>
        <taxon>Eukaryota</taxon>
        <taxon>Viridiplantae</taxon>
        <taxon>Streptophyta</taxon>
        <taxon>Embryophyta</taxon>
        <taxon>Tracheophyta</taxon>
        <taxon>Spermatophyta</taxon>
        <taxon>Magnoliopsida</taxon>
        <taxon>eudicotyledons</taxon>
        <taxon>Gunneridae</taxon>
        <taxon>Pentapetalae</taxon>
        <taxon>rosids</taxon>
        <taxon>fabids</taxon>
        <taxon>Fagales</taxon>
        <taxon>Fagaceae</taxon>
        <taxon>Lithocarpus</taxon>
    </lineage>
</organism>
<proteinExistence type="predicted"/>
<keyword evidence="1" id="KW-0812">Transmembrane</keyword>
<dbReference type="Gene3D" id="3.40.50.720">
    <property type="entry name" value="NAD(P)-binding Rossmann-like Domain"/>
    <property type="match status" value="1"/>
</dbReference>
<dbReference type="PANTHER" id="PTHR46368:SF19">
    <property type="entry name" value="GFO_IDH_MOCA-LIKE OXIDOREDUCTASE N-TERMINAL DOMAIN-CONTAINING PROTEIN"/>
    <property type="match status" value="1"/>
</dbReference>
<feature type="transmembrane region" description="Helical" evidence="1">
    <location>
        <begin position="130"/>
        <end position="149"/>
    </location>
</feature>
<reference evidence="3 4" key="1">
    <citation type="submission" date="2024-01" db="EMBL/GenBank/DDBJ databases">
        <title>A telomere-to-telomere, gap-free genome of sweet tea (Lithocarpus litseifolius).</title>
        <authorList>
            <person name="Zhou J."/>
        </authorList>
    </citation>
    <scope>NUCLEOTIDE SEQUENCE [LARGE SCALE GENOMIC DNA]</scope>
    <source>
        <strain evidence="3">Zhou-2022a</strain>
        <tissue evidence="3">Leaf</tissue>
    </source>
</reference>
<protein>
    <recommendedName>
        <fullName evidence="2">Gfo/Idh/MocA-like oxidoreductase N-terminal domain-containing protein</fullName>
    </recommendedName>
</protein>
<keyword evidence="4" id="KW-1185">Reference proteome</keyword>
<evidence type="ECO:0000259" key="2">
    <source>
        <dbReference type="Pfam" id="PF01408"/>
    </source>
</evidence>
<dbReference type="EMBL" id="JAZDWU010000005">
    <property type="protein sequence ID" value="KAL0003478.1"/>
    <property type="molecule type" value="Genomic_DNA"/>
</dbReference>
<dbReference type="Proteomes" id="UP001459277">
    <property type="component" value="Unassembled WGS sequence"/>
</dbReference>